<organism evidence="3 4">
    <name type="scientific">Pseudoflavonifractor capillosus ATCC 29799</name>
    <dbReference type="NCBI Taxonomy" id="411467"/>
    <lineage>
        <taxon>Bacteria</taxon>
        <taxon>Bacillati</taxon>
        <taxon>Bacillota</taxon>
        <taxon>Clostridia</taxon>
        <taxon>Eubacteriales</taxon>
        <taxon>Oscillospiraceae</taxon>
        <taxon>Pseudoflavonifractor</taxon>
    </lineage>
</organism>
<dbReference type="InterPro" id="IPR051316">
    <property type="entry name" value="Zinc-reg_GTPase_activator"/>
</dbReference>
<dbReference type="CDD" id="cd03112">
    <property type="entry name" value="CobW-like"/>
    <property type="match status" value="1"/>
</dbReference>
<dbReference type="InterPro" id="IPR011629">
    <property type="entry name" value="CobW-like_C"/>
</dbReference>
<comment type="caution">
    <text evidence="3">The sequence shown here is derived from an EMBL/GenBank/DDBJ whole genome shotgun (WGS) entry which is preliminary data.</text>
</comment>
<dbReference type="eggNOG" id="COG0523">
    <property type="taxonomic scope" value="Bacteria"/>
</dbReference>
<feature type="domain" description="CobW C-terminal" evidence="2">
    <location>
        <begin position="220"/>
        <end position="286"/>
    </location>
</feature>
<protein>
    <submittedName>
        <fullName evidence="3">CobW/P47K family protein</fullName>
    </submittedName>
</protein>
<keyword evidence="4" id="KW-1185">Reference proteome</keyword>
<proteinExistence type="predicted"/>
<dbReference type="SUPFAM" id="SSF52540">
    <property type="entry name" value="P-loop containing nucleoside triphosphate hydrolases"/>
    <property type="match status" value="1"/>
</dbReference>
<dbReference type="AlphaFoldDB" id="A6P0K2"/>
<dbReference type="STRING" id="411467.BACCAP_04013"/>
<dbReference type="PANTHER" id="PTHR13748">
    <property type="entry name" value="COBW-RELATED"/>
    <property type="match status" value="1"/>
</dbReference>
<dbReference type="InterPro" id="IPR027417">
    <property type="entry name" value="P-loop_NTPase"/>
</dbReference>
<dbReference type="Proteomes" id="UP000003639">
    <property type="component" value="Unassembled WGS sequence"/>
</dbReference>
<name>A6P0K2_9FIRM</name>
<reference evidence="3 4" key="1">
    <citation type="submission" date="2007-04" db="EMBL/GenBank/DDBJ databases">
        <authorList>
            <person name="Fulton L."/>
            <person name="Clifton S."/>
            <person name="Fulton B."/>
            <person name="Xu J."/>
            <person name="Minx P."/>
            <person name="Pepin K.H."/>
            <person name="Johnson M."/>
            <person name="Thiruvilangam P."/>
            <person name="Bhonagiri V."/>
            <person name="Nash W.E."/>
            <person name="Mardis E.R."/>
            <person name="Wilson R.K."/>
        </authorList>
    </citation>
    <scope>NUCLEOTIDE SEQUENCE [LARGE SCALE GENOMIC DNA]</scope>
    <source>
        <strain evidence="3 4">ATCC 29799</strain>
    </source>
</reference>
<dbReference type="EMBL" id="AAXG02000042">
    <property type="protein sequence ID" value="EDM98134.1"/>
    <property type="molecule type" value="Genomic_DNA"/>
</dbReference>
<dbReference type="Pfam" id="PF07683">
    <property type="entry name" value="CobW_C"/>
    <property type="match status" value="1"/>
</dbReference>
<dbReference type="InterPro" id="IPR003495">
    <property type="entry name" value="CobW/HypB/UreG_nucleotide-bd"/>
</dbReference>
<evidence type="ECO:0000313" key="4">
    <source>
        <dbReference type="Proteomes" id="UP000003639"/>
    </source>
</evidence>
<accession>A6P0K2</accession>
<dbReference type="Gene3D" id="3.40.50.300">
    <property type="entry name" value="P-loop containing nucleotide triphosphate hydrolases"/>
    <property type="match status" value="1"/>
</dbReference>
<evidence type="ECO:0000259" key="2">
    <source>
        <dbReference type="Pfam" id="PF07683"/>
    </source>
</evidence>
<dbReference type="OrthoDB" id="9808822at2"/>
<evidence type="ECO:0000259" key="1">
    <source>
        <dbReference type="Pfam" id="PF02492"/>
    </source>
</evidence>
<reference evidence="3 4" key="2">
    <citation type="submission" date="2007-06" db="EMBL/GenBank/DDBJ databases">
        <title>Draft genome sequence of Pseudoflavonifractor capillosus ATCC 29799.</title>
        <authorList>
            <person name="Sudarsanam P."/>
            <person name="Ley R."/>
            <person name="Guruge J."/>
            <person name="Turnbaugh P.J."/>
            <person name="Mahowald M."/>
            <person name="Liep D."/>
            <person name="Gordon J."/>
        </authorList>
    </citation>
    <scope>NUCLEOTIDE SEQUENCE [LARGE SCALE GENOMIC DNA]</scope>
    <source>
        <strain evidence="3 4">ATCC 29799</strain>
    </source>
</reference>
<gene>
    <name evidence="3" type="ORF">BACCAP_04013</name>
</gene>
<dbReference type="PANTHER" id="PTHR13748:SF31">
    <property type="entry name" value="ZINC-REGULATED GTPASE METALLOPROTEIN ACTIVATOR 1A-RELATED"/>
    <property type="match status" value="1"/>
</dbReference>
<dbReference type="Pfam" id="PF02492">
    <property type="entry name" value="cobW"/>
    <property type="match status" value="1"/>
</dbReference>
<feature type="domain" description="CobW/HypB/UreG nucleotide-binding" evidence="1">
    <location>
        <begin position="8"/>
        <end position="183"/>
    </location>
</feature>
<sequence>MKDMSKLVLLTGFLGAGKTTFLNHVLQEFSQEKIGLIVNEFSGTGVDGALIRHDIPGASMIELNNGSIFCACIKDSFVDSLIDLAGRNLDYVFVEASGLADPSSISSILDQIATLSCAVYDYCGAICLVDALYFPKYLKLLLALRRQVEYSRAVILNKVDLVTGEQLTQVEQSIREINPSAALYRTTYANVSLREILSGGPQEEAAPQESSNTESSRPVTITLSTQEAVTPQALRQFLDEIAPSTYRVKGFCRTTEGTKNVSMVGTVCQIEDWGDALGQTQLVIISNVGVRIFSVTLEAAKRCFQSPVDLR</sequence>
<dbReference type="GO" id="GO:0005737">
    <property type="term" value="C:cytoplasm"/>
    <property type="evidence" value="ECO:0007669"/>
    <property type="project" value="TreeGrafter"/>
</dbReference>
<evidence type="ECO:0000313" key="3">
    <source>
        <dbReference type="EMBL" id="EDM98134.1"/>
    </source>
</evidence>